<evidence type="ECO:0000313" key="2">
    <source>
        <dbReference type="Proteomes" id="UP000663760"/>
    </source>
</evidence>
<reference evidence="1" key="1">
    <citation type="submission" date="2020-02" db="EMBL/GenBank/DDBJ databases">
        <authorList>
            <person name="Scholz U."/>
            <person name="Mascher M."/>
            <person name="Fiebig A."/>
        </authorList>
    </citation>
    <scope>NUCLEOTIDE SEQUENCE</scope>
</reference>
<dbReference type="AlphaFoldDB" id="A0A7I8LLH4"/>
<evidence type="ECO:0000313" key="1">
    <source>
        <dbReference type="EMBL" id="CAA7410933.1"/>
    </source>
</evidence>
<name>A0A7I8LLH4_SPIIN</name>
<keyword evidence="2" id="KW-1185">Reference proteome</keyword>
<sequence>MSNRLDRLFLLEELLWRMKYFWAWLATWVGSPLPSFCRPRRNILCSSSVHGTPASKNNPIQGRAPDRDMIFAKIESKSLKIKRKRRLAQA</sequence>
<proteinExistence type="predicted"/>
<protein>
    <submittedName>
        <fullName evidence="1">Uncharacterized protein</fullName>
    </submittedName>
</protein>
<dbReference type="Proteomes" id="UP000663760">
    <property type="component" value="Chromosome 18"/>
</dbReference>
<gene>
    <name evidence="1" type="ORF">SI8410_18021611</name>
</gene>
<dbReference type="EMBL" id="LR746281">
    <property type="protein sequence ID" value="CAA7410933.1"/>
    <property type="molecule type" value="Genomic_DNA"/>
</dbReference>
<accession>A0A7I8LLH4</accession>
<organism evidence="1 2">
    <name type="scientific">Spirodela intermedia</name>
    <name type="common">Intermediate duckweed</name>
    <dbReference type="NCBI Taxonomy" id="51605"/>
    <lineage>
        <taxon>Eukaryota</taxon>
        <taxon>Viridiplantae</taxon>
        <taxon>Streptophyta</taxon>
        <taxon>Embryophyta</taxon>
        <taxon>Tracheophyta</taxon>
        <taxon>Spermatophyta</taxon>
        <taxon>Magnoliopsida</taxon>
        <taxon>Liliopsida</taxon>
        <taxon>Araceae</taxon>
        <taxon>Lemnoideae</taxon>
        <taxon>Spirodela</taxon>
    </lineage>
</organism>